<comment type="function">
    <text evidence="8">Component of the anaphase promoting complex/cyclosome (APC/C), a cell cycle-regulated E3 ubiquitin ligase that controls progression through mitosis and the G1 phase of the cell cycle. The APC/C complex acts by mediating ubiquitination and subsequent degradation of target proteins: it mainly mediates the formation of 'Lys-11'-linked polyubiquitin chains and, to a lower extent, the formation of 'Lys-48'- and 'Lys-63'-linked polyubiquitin chains. The APC/C complex catalyzes assembly of branched 'Lys-11'-/'Lys-48'-linked branched ubiquitin chains on target proteins.</text>
</comment>
<dbReference type="Proteomes" id="UP001175271">
    <property type="component" value="Unassembled WGS sequence"/>
</dbReference>
<dbReference type="GO" id="GO:0031145">
    <property type="term" value="P:anaphase-promoting complex-dependent catabolic process"/>
    <property type="evidence" value="ECO:0007669"/>
    <property type="project" value="TreeGrafter"/>
</dbReference>
<dbReference type="InterPro" id="IPR037679">
    <property type="entry name" value="Apc5"/>
</dbReference>
<keyword evidence="12" id="KW-1185">Reference proteome</keyword>
<evidence type="ECO:0000256" key="6">
    <source>
        <dbReference type="ARBA" id="ARBA00023306"/>
    </source>
</evidence>
<dbReference type="PANTHER" id="PTHR12830">
    <property type="entry name" value="ANAPHASE-PROMOTING COMPLEX SUBUNIT 5"/>
    <property type="match status" value="1"/>
</dbReference>
<evidence type="ECO:0000256" key="2">
    <source>
        <dbReference type="ARBA" id="ARBA00016066"/>
    </source>
</evidence>
<feature type="compositionally biased region" description="Polar residues" evidence="9">
    <location>
        <begin position="181"/>
        <end position="202"/>
    </location>
</feature>
<feature type="domain" description="Anaphase-promoting complex subunit 5" evidence="10">
    <location>
        <begin position="383"/>
        <end position="478"/>
    </location>
</feature>
<keyword evidence="3" id="KW-0132">Cell division</keyword>
<dbReference type="InterPro" id="IPR011990">
    <property type="entry name" value="TPR-like_helical_dom_sf"/>
</dbReference>
<evidence type="ECO:0000259" key="10">
    <source>
        <dbReference type="Pfam" id="PF12862"/>
    </source>
</evidence>
<feature type="region of interest" description="Disordered" evidence="9">
    <location>
        <begin position="240"/>
        <end position="269"/>
    </location>
</feature>
<dbReference type="SUPFAM" id="SSF48452">
    <property type="entry name" value="TPR-like"/>
    <property type="match status" value="1"/>
</dbReference>
<keyword evidence="5" id="KW-0833">Ubl conjugation pathway</keyword>
<feature type="region of interest" description="Disordered" evidence="9">
    <location>
        <begin position="564"/>
        <end position="589"/>
    </location>
</feature>
<evidence type="ECO:0000256" key="7">
    <source>
        <dbReference type="ARBA" id="ARBA00031069"/>
    </source>
</evidence>
<evidence type="ECO:0000256" key="9">
    <source>
        <dbReference type="SAM" id="MobiDB-lite"/>
    </source>
</evidence>
<feature type="region of interest" description="Disordered" evidence="9">
    <location>
        <begin position="181"/>
        <end position="208"/>
    </location>
</feature>
<organism evidence="11 12">
    <name type="scientific">Steinernema hermaphroditum</name>
    <dbReference type="NCBI Taxonomy" id="289476"/>
    <lineage>
        <taxon>Eukaryota</taxon>
        <taxon>Metazoa</taxon>
        <taxon>Ecdysozoa</taxon>
        <taxon>Nematoda</taxon>
        <taxon>Chromadorea</taxon>
        <taxon>Rhabditida</taxon>
        <taxon>Tylenchina</taxon>
        <taxon>Panagrolaimomorpha</taxon>
        <taxon>Strongyloidoidea</taxon>
        <taxon>Steinernematidae</taxon>
        <taxon>Steinernema</taxon>
    </lineage>
</organism>
<proteinExistence type="inferred from homology"/>
<dbReference type="InterPro" id="IPR026000">
    <property type="entry name" value="Apc5_dom"/>
</dbReference>
<evidence type="ECO:0000256" key="1">
    <source>
        <dbReference type="ARBA" id="ARBA00007450"/>
    </source>
</evidence>
<gene>
    <name evidence="11" type="ORF">QR680_013185</name>
</gene>
<protein>
    <recommendedName>
        <fullName evidence="2">Anaphase-promoting complex subunit 5</fullName>
    </recommendedName>
    <alternativeName>
        <fullName evidence="7">Cyclosome subunit 5</fullName>
    </alternativeName>
</protein>
<evidence type="ECO:0000313" key="12">
    <source>
        <dbReference type="Proteomes" id="UP001175271"/>
    </source>
</evidence>
<comment type="similarity">
    <text evidence="1">Belongs to the APC5 family.</text>
</comment>
<feature type="compositionally biased region" description="Low complexity" evidence="9">
    <location>
        <begin position="564"/>
        <end position="582"/>
    </location>
</feature>
<dbReference type="AlphaFoldDB" id="A0AA39I6Y8"/>
<sequence>MFGTSAHPEMDRAFNHVLGNSVLEPVTPSRWVIYLLIRTIDKFHRCKDTEFTYMEHIQAATLVQLLLSRASLTFEEMTELVEKYLPEKVWILDDSGEEQLSLLEAWKARIHAHRNYPVTVRREDVLRPGRESDPPTITDAGPFVYQHSTIGTFVRRLSLACARQTETEIFNTHQAFLEWTRQSPDSTPYTPSSGEGGSSDQPSEPPIQEKGTARRMLFGGEATAQSEGDLDQSVSMDISMDVEGSESSESDNDKSNLASNPATPASLRKSPSFLHHTKLTPHLGKLAIAGSPLKRDQSTVKSGNILTAAAGTSQKGERHIASPYSKLNPPKHFEFLSSSRIRDLILKQLHCLQVAPSEAMPSEELQMVCSYIKNNYTDLPSVHLLQALDEIRRKRVSEAESCLRLFFDWNMIRLNESGFAPLGKIGRMDVMPLRYAPLLLARLCRVFGQKERAQHLLYEAVQQAEADKDQLCMRLCLIEQAALEMLPQQRVEQGHESTPKEDADNYRFAPVMIDGEFQHTTVSNQTTLSLLTFDDSGFVEFSGGRPEGTGGHVAPFPIPSGPMGAATSLATGGGSSTSQSSPNPQPIPQTAEQIDNRAFHLQLNHLLSLMKCIDCAKKCINFNLVNICLERLIYADYGTGRETQARLISDCAHAVISTLQLGSGLTTAAAATSEHLLNLNQGDMHCSKFDTESQVIAGVNNAYVLCAEGKFATALKVVERLKQRFDDSLNWITAQHWKIAAVLIKFDQNFFKGNLREAERCLRVMWNYCPDEAALRGSVMVASRGHLDKALDMIDKRIEETKESSDFMLKIRFDMVRSQILLFVKGEDQKAVIRSALMEALKLVEEKKLFNLVAVIARRLAYVEASCGNLNEALAYLNKATSMRIETNTAVLERCLYEMACAYCNIQVFRREKDKYDDAKKQKEGESCIWECSSNCSFSAKTVFNHVSRARLLSFKIDCIFLEKQAVQMAVEMYDILGLQQQKMHCIGLFTELHQKCATNIYWWLL</sequence>
<keyword evidence="4" id="KW-0498">Mitosis</keyword>
<comment type="caution">
    <text evidence="11">The sequence shown here is derived from an EMBL/GenBank/DDBJ whole genome shotgun (WGS) entry which is preliminary data.</text>
</comment>
<evidence type="ECO:0000256" key="4">
    <source>
        <dbReference type="ARBA" id="ARBA00022776"/>
    </source>
</evidence>
<evidence type="ECO:0000256" key="5">
    <source>
        <dbReference type="ARBA" id="ARBA00022786"/>
    </source>
</evidence>
<dbReference type="GO" id="GO:0045842">
    <property type="term" value="P:positive regulation of mitotic metaphase/anaphase transition"/>
    <property type="evidence" value="ECO:0007669"/>
    <property type="project" value="TreeGrafter"/>
</dbReference>
<evidence type="ECO:0000256" key="8">
    <source>
        <dbReference type="ARBA" id="ARBA00045696"/>
    </source>
</evidence>
<dbReference type="Gene3D" id="1.25.40.10">
    <property type="entry name" value="Tetratricopeptide repeat domain"/>
    <property type="match status" value="1"/>
</dbReference>
<reference evidence="11" key="1">
    <citation type="submission" date="2023-06" db="EMBL/GenBank/DDBJ databases">
        <title>Genomic analysis of the entomopathogenic nematode Steinernema hermaphroditum.</title>
        <authorList>
            <person name="Schwarz E.M."/>
            <person name="Heppert J.K."/>
            <person name="Baniya A."/>
            <person name="Schwartz H.T."/>
            <person name="Tan C.-H."/>
            <person name="Antoshechkin I."/>
            <person name="Sternberg P.W."/>
            <person name="Goodrich-Blair H."/>
            <person name="Dillman A.R."/>
        </authorList>
    </citation>
    <scope>NUCLEOTIDE SEQUENCE</scope>
    <source>
        <strain evidence="11">PS9179</strain>
        <tissue evidence="11">Whole animal</tissue>
    </source>
</reference>
<keyword evidence="6" id="KW-0131">Cell cycle</keyword>
<dbReference type="GO" id="GO:0051301">
    <property type="term" value="P:cell division"/>
    <property type="evidence" value="ECO:0007669"/>
    <property type="project" value="UniProtKB-KW"/>
</dbReference>
<accession>A0AA39I6Y8</accession>
<dbReference type="GO" id="GO:0070979">
    <property type="term" value="P:protein K11-linked ubiquitination"/>
    <property type="evidence" value="ECO:0007669"/>
    <property type="project" value="TreeGrafter"/>
</dbReference>
<dbReference type="GO" id="GO:0005680">
    <property type="term" value="C:anaphase-promoting complex"/>
    <property type="evidence" value="ECO:0007669"/>
    <property type="project" value="InterPro"/>
</dbReference>
<dbReference type="EMBL" id="JAUCMV010000002">
    <property type="protein sequence ID" value="KAK0417748.1"/>
    <property type="molecule type" value="Genomic_DNA"/>
</dbReference>
<name>A0AA39I6Y8_9BILA</name>
<dbReference type="Pfam" id="PF12862">
    <property type="entry name" value="ANAPC5"/>
    <property type="match status" value="1"/>
</dbReference>
<evidence type="ECO:0000256" key="3">
    <source>
        <dbReference type="ARBA" id="ARBA00022618"/>
    </source>
</evidence>
<dbReference type="PANTHER" id="PTHR12830:SF9">
    <property type="entry name" value="ANAPHASE-PROMOTING COMPLEX SUBUNIT 5"/>
    <property type="match status" value="1"/>
</dbReference>
<evidence type="ECO:0000313" key="11">
    <source>
        <dbReference type="EMBL" id="KAK0417748.1"/>
    </source>
</evidence>